<organism evidence="3 4">
    <name type="scientific">Colletotrichum tofieldiae</name>
    <dbReference type="NCBI Taxonomy" id="708197"/>
    <lineage>
        <taxon>Eukaryota</taxon>
        <taxon>Fungi</taxon>
        <taxon>Dikarya</taxon>
        <taxon>Ascomycota</taxon>
        <taxon>Pezizomycotina</taxon>
        <taxon>Sordariomycetes</taxon>
        <taxon>Hypocreomycetidae</taxon>
        <taxon>Glomerellales</taxon>
        <taxon>Glomerellaceae</taxon>
        <taxon>Colletotrichum</taxon>
        <taxon>Colletotrichum spaethianum species complex</taxon>
    </lineage>
</organism>
<comment type="caution">
    <text evidence="3">The sequence shown here is derived from an EMBL/GenBank/DDBJ whole genome shotgun (WGS) entry which is preliminary data.</text>
</comment>
<keyword evidence="1" id="KW-0812">Transmembrane</keyword>
<gene>
    <name evidence="3" type="ORF">CT0861_05247</name>
</gene>
<accession>A0A166MP90</accession>
<name>A0A166MP90_9PEZI</name>
<dbReference type="Pfam" id="PF06985">
    <property type="entry name" value="HET"/>
    <property type="match status" value="1"/>
</dbReference>
<dbReference type="EMBL" id="LFIV01000252">
    <property type="protein sequence ID" value="KZL64852.1"/>
    <property type="molecule type" value="Genomic_DNA"/>
</dbReference>
<reference evidence="3 4" key="1">
    <citation type="submission" date="2015-06" db="EMBL/GenBank/DDBJ databases">
        <title>Survival trade-offs in plant roots during colonization by closely related pathogenic and mutualistic fungi.</title>
        <authorList>
            <person name="Hacquard S."/>
            <person name="Kracher B."/>
            <person name="Hiruma K."/>
            <person name="Weinman A."/>
            <person name="Muench P."/>
            <person name="Garrido Oter R."/>
            <person name="Ver Loren van Themaat E."/>
            <person name="Dallerey J.-F."/>
            <person name="Damm U."/>
            <person name="Henrissat B."/>
            <person name="Lespinet O."/>
            <person name="Thon M."/>
            <person name="Kemen E."/>
            <person name="McHardy A.C."/>
            <person name="Schulze-Lefert P."/>
            <person name="O'Connell R.J."/>
        </authorList>
    </citation>
    <scope>NUCLEOTIDE SEQUENCE [LARGE SCALE GENOMIC DNA]</scope>
    <source>
        <strain evidence="3 4">0861</strain>
    </source>
</reference>
<proteinExistence type="predicted"/>
<dbReference type="InterPro" id="IPR010730">
    <property type="entry name" value="HET"/>
</dbReference>
<protein>
    <submittedName>
        <fullName evidence="3">HET domain protein</fullName>
    </submittedName>
</protein>
<dbReference type="AlphaFoldDB" id="A0A166MP90"/>
<feature type="domain" description="Heterokaryon incompatibility" evidence="2">
    <location>
        <begin position="22"/>
        <end position="113"/>
    </location>
</feature>
<dbReference type="PANTHER" id="PTHR10622:SF10">
    <property type="entry name" value="HET DOMAIN-CONTAINING PROTEIN"/>
    <property type="match status" value="1"/>
</dbReference>
<evidence type="ECO:0000256" key="1">
    <source>
        <dbReference type="SAM" id="Phobius"/>
    </source>
</evidence>
<evidence type="ECO:0000313" key="4">
    <source>
        <dbReference type="Proteomes" id="UP000076552"/>
    </source>
</evidence>
<dbReference type="PANTHER" id="PTHR10622">
    <property type="entry name" value="HET DOMAIN-CONTAINING PROTEIN"/>
    <property type="match status" value="1"/>
</dbReference>
<evidence type="ECO:0000313" key="3">
    <source>
        <dbReference type="EMBL" id="KZL64852.1"/>
    </source>
</evidence>
<keyword evidence="1" id="KW-1133">Transmembrane helix</keyword>
<dbReference type="Proteomes" id="UP000076552">
    <property type="component" value="Unassembled WGS sequence"/>
</dbReference>
<sequence>MRLLCVKSLEVKEFAPNAIPRYAILSHRWLSNDGEVTFQDMERNNAITKPGYEKVAKSCKQAEEDGFDYVWIDTSCIDKTSSAELSESINSMFRWYKNAAVCYAFLSDVPSDSALDEDSPFAKSEWFTRGWTLQELVAPKRLEFYSCEWKLLGSKGHLSGVISRITGIDELTLQGRRQLHLSSIAARMSWATNRETTREEDKAYSLLGLFDVQLPLLYGEGGEHAFLRLQKELIRTSDDRSIFAWHYNVFRTGATSLCALLPNSSFLASSPTYFLHCNDIVICNPVQKVFPFVMTNAGIRIDVPIMFEYEGTPPKRRAHLVLWCRRKSDYENIITIPVELDGERCSRIHPSMRLVNRQWTISRSFNHTLYMETKNLYPRSESSLLGSRSDSVFVLRSLPPGYRIDSVSPPDNWEGWSPTSGRLTSHANINTIIDIKAAGSILVPLNGLHILVRTKCNWELCVRRPKHTVAITDNETFARCSIDPRISAIWENTIIQLKDCNIVARISVNAGFEPQNDVVDLMIDNSTLRNSKTWQALRANKRRYLEKSIPYIYFLVHLGLYFSLSRQEQNSCKQAECTVDALFFMIIIAFVLTLVMLLISRPTWKSFKTPRRSQSLQLGTDFSIVKVRIGTTGSGLGAWLGGLTQSDRMIDPIM</sequence>
<evidence type="ECO:0000259" key="2">
    <source>
        <dbReference type="Pfam" id="PF06985"/>
    </source>
</evidence>
<keyword evidence="1" id="KW-0472">Membrane</keyword>
<dbReference type="STRING" id="708197.A0A166MP90"/>
<feature type="transmembrane region" description="Helical" evidence="1">
    <location>
        <begin position="581"/>
        <end position="599"/>
    </location>
</feature>
<keyword evidence="4" id="KW-1185">Reference proteome</keyword>